<name>A0AAU9VLT9_9CNID</name>
<feature type="region of interest" description="Disordered" evidence="1">
    <location>
        <begin position="1"/>
        <end position="29"/>
    </location>
</feature>
<dbReference type="EMBL" id="CALNXJ010000001">
    <property type="protein sequence ID" value="CAH3031045.1"/>
    <property type="molecule type" value="Genomic_DNA"/>
</dbReference>
<evidence type="ECO:0000256" key="1">
    <source>
        <dbReference type="SAM" id="MobiDB-lite"/>
    </source>
</evidence>
<accession>A0AAU9VLT9</accession>
<feature type="compositionally biased region" description="Acidic residues" evidence="1">
    <location>
        <begin position="19"/>
        <end position="29"/>
    </location>
</feature>
<evidence type="ECO:0000313" key="2">
    <source>
        <dbReference type="EMBL" id="CAH3031045.1"/>
    </source>
</evidence>
<comment type="caution">
    <text evidence="2">The sequence shown here is derived from an EMBL/GenBank/DDBJ whole genome shotgun (WGS) entry which is preliminary data.</text>
</comment>
<keyword evidence="3" id="KW-1185">Reference proteome</keyword>
<feature type="compositionally biased region" description="Polar residues" evidence="1">
    <location>
        <begin position="1"/>
        <end position="18"/>
    </location>
</feature>
<organism evidence="2 3">
    <name type="scientific">Pocillopora meandrina</name>
    <dbReference type="NCBI Taxonomy" id="46732"/>
    <lineage>
        <taxon>Eukaryota</taxon>
        <taxon>Metazoa</taxon>
        <taxon>Cnidaria</taxon>
        <taxon>Anthozoa</taxon>
        <taxon>Hexacorallia</taxon>
        <taxon>Scleractinia</taxon>
        <taxon>Astrocoeniina</taxon>
        <taxon>Pocilloporidae</taxon>
        <taxon>Pocillopora</taxon>
    </lineage>
</organism>
<evidence type="ECO:0000313" key="3">
    <source>
        <dbReference type="Proteomes" id="UP001159428"/>
    </source>
</evidence>
<reference evidence="2 3" key="1">
    <citation type="submission" date="2022-05" db="EMBL/GenBank/DDBJ databases">
        <authorList>
            <consortium name="Genoscope - CEA"/>
            <person name="William W."/>
        </authorList>
    </citation>
    <scope>NUCLEOTIDE SEQUENCE [LARGE SCALE GENOMIC DNA]</scope>
</reference>
<dbReference type="Proteomes" id="UP001159428">
    <property type="component" value="Unassembled WGS sequence"/>
</dbReference>
<proteinExistence type="predicted"/>
<dbReference type="AlphaFoldDB" id="A0AAU9VLT9"/>
<protein>
    <submittedName>
        <fullName evidence="2">Uncharacterized protein</fullName>
    </submittedName>
</protein>
<sequence length="148" mass="16419">REAGVHSSSGQSFVTSPGENEEISVPEEEVSIWCDEKEIQNERRQALNNAPGNLTSGRLSPILSTLNASWDDISSTQQKYYIRKAREAFATTLSVIGPGQEKNLWKCIQNDSDIIERDESGSSKREHFDTNTGLIDVLIKAYDQAESG</sequence>
<gene>
    <name evidence="2" type="ORF">PMEA_00000616</name>
</gene>
<feature type="non-terminal residue" evidence="2">
    <location>
        <position position="1"/>
    </location>
</feature>